<dbReference type="SUPFAM" id="SSF56112">
    <property type="entry name" value="Protein kinase-like (PK-like)"/>
    <property type="match status" value="1"/>
</dbReference>
<keyword evidence="3" id="KW-1185">Reference proteome</keyword>
<evidence type="ECO:0000259" key="1">
    <source>
        <dbReference type="Pfam" id="PF01636"/>
    </source>
</evidence>
<dbReference type="EMBL" id="JAVRFD010000034">
    <property type="protein sequence ID" value="MDT0549496.1"/>
    <property type="molecule type" value="Genomic_DNA"/>
</dbReference>
<sequence length="244" mass="26503">MEREVRLSGGRITPGVVLVGDTVRRPVTASSAFAAELLDQLEQHGFAGAPRYLGRDEAGRDTFSYLPGWVPAKFQRWTDAQVAAAGALLRSLHDATRGSALAASSPVVCHHDPGPNNTVFVGNRPAAFIDFDTAAPGDPLEDLGYMAWTWCVSSKPDAPPADEQAAQVRLLADAYGLHAHERGGLIDAMLDRQTRNARWWREQLDGPGRSRVASAEQILSRIAWSEREHAFTVTNRPALASALR</sequence>
<dbReference type="Pfam" id="PF01636">
    <property type="entry name" value="APH"/>
    <property type="match status" value="1"/>
</dbReference>
<organism evidence="2 3">
    <name type="scientific">Streptomyces lonegramiae</name>
    <dbReference type="NCBI Taxonomy" id="3075524"/>
    <lineage>
        <taxon>Bacteria</taxon>
        <taxon>Bacillati</taxon>
        <taxon>Actinomycetota</taxon>
        <taxon>Actinomycetes</taxon>
        <taxon>Kitasatosporales</taxon>
        <taxon>Streptomycetaceae</taxon>
        <taxon>Streptomyces</taxon>
    </lineage>
</organism>
<feature type="domain" description="Aminoglycoside phosphotransferase" evidence="1">
    <location>
        <begin position="70"/>
        <end position="157"/>
    </location>
</feature>
<dbReference type="InterPro" id="IPR002575">
    <property type="entry name" value="Aminoglycoside_PTrfase"/>
</dbReference>
<dbReference type="RefSeq" id="WP_311730056.1">
    <property type="nucleotide sequence ID" value="NZ_JAVRFD010000034.1"/>
</dbReference>
<dbReference type="InterPro" id="IPR011009">
    <property type="entry name" value="Kinase-like_dom_sf"/>
</dbReference>
<dbReference type="GO" id="GO:0016740">
    <property type="term" value="F:transferase activity"/>
    <property type="evidence" value="ECO:0007669"/>
    <property type="project" value="UniProtKB-KW"/>
</dbReference>
<proteinExistence type="predicted"/>
<dbReference type="Proteomes" id="UP001180754">
    <property type="component" value="Unassembled WGS sequence"/>
</dbReference>
<dbReference type="Gene3D" id="3.90.1200.10">
    <property type="match status" value="1"/>
</dbReference>
<reference evidence="2" key="1">
    <citation type="submission" date="2024-05" db="EMBL/GenBank/DDBJ databases">
        <title>30 novel species of actinomycetes from the DSMZ collection.</title>
        <authorList>
            <person name="Nouioui I."/>
        </authorList>
    </citation>
    <scope>NUCLEOTIDE SEQUENCE</scope>
    <source>
        <strain evidence="2">DSM 41529</strain>
    </source>
</reference>
<keyword evidence="2" id="KW-0808">Transferase</keyword>
<evidence type="ECO:0000313" key="2">
    <source>
        <dbReference type="EMBL" id="MDT0549496.1"/>
    </source>
</evidence>
<name>A0ABU2XUA7_9ACTN</name>
<dbReference type="EC" id="2.7.1.-" evidence="2"/>
<gene>
    <name evidence="2" type="ORF">RND15_43580</name>
</gene>
<comment type="caution">
    <text evidence="2">The sequence shown here is derived from an EMBL/GenBank/DDBJ whole genome shotgun (WGS) entry which is preliminary data.</text>
</comment>
<accession>A0ABU2XUA7</accession>
<evidence type="ECO:0000313" key="3">
    <source>
        <dbReference type="Proteomes" id="UP001180754"/>
    </source>
</evidence>
<protein>
    <submittedName>
        <fullName evidence="2">Aminoglycoside phosphotransferase family protein</fullName>
        <ecNumber evidence="2">2.7.1.-</ecNumber>
    </submittedName>
</protein>